<evidence type="ECO:0000259" key="1">
    <source>
        <dbReference type="Pfam" id="PF09361"/>
    </source>
</evidence>
<protein>
    <submittedName>
        <fullName evidence="2">Phasin family protein</fullName>
    </submittedName>
</protein>
<sequence length="164" mass="16708">MSTLTPQQLIAAQQASLETLFGFANQAFASIEKLVALNLQVGKATLAETQEVVTKALTVKDPSELVALSASLSQPASEKAAAYGRHVHEILSGAQADFSSAATAQLQKAQKDAQGFIESLAKNAPAGSEGAVAAWNSAFSAANATYESASKAAKQLVATVSAGA</sequence>
<organism evidence="2 3">
    <name type="scientific">Paraburkholderia phenazinium</name>
    <dbReference type="NCBI Taxonomy" id="60549"/>
    <lineage>
        <taxon>Bacteria</taxon>
        <taxon>Pseudomonadati</taxon>
        <taxon>Pseudomonadota</taxon>
        <taxon>Betaproteobacteria</taxon>
        <taxon>Burkholderiales</taxon>
        <taxon>Burkholderiaceae</taxon>
        <taxon>Paraburkholderia</taxon>
    </lineage>
</organism>
<dbReference type="AlphaFoldDB" id="A0A1G7QCG6"/>
<evidence type="ECO:0000313" key="3">
    <source>
        <dbReference type="Proteomes" id="UP000199706"/>
    </source>
</evidence>
<feature type="domain" description="Phasin" evidence="1">
    <location>
        <begin position="7"/>
        <end position="105"/>
    </location>
</feature>
<gene>
    <name evidence="2" type="ORF">SAMN05216466_101685</name>
</gene>
<dbReference type="InterPro" id="IPR018968">
    <property type="entry name" value="Phasin"/>
</dbReference>
<evidence type="ECO:0000313" key="2">
    <source>
        <dbReference type="EMBL" id="SDF95619.1"/>
    </source>
</evidence>
<name>A0A1G7QCG6_9BURK</name>
<dbReference type="RefSeq" id="WP_090681681.1">
    <property type="nucleotide sequence ID" value="NZ_CADERL010000003.1"/>
</dbReference>
<dbReference type="Pfam" id="PF09361">
    <property type="entry name" value="Phasin_2"/>
    <property type="match status" value="1"/>
</dbReference>
<dbReference type="Proteomes" id="UP000199706">
    <property type="component" value="Unassembled WGS sequence"/>
</dbReference>
<dbReference type="NCBIfam" id="TIGR01841">
    <property type="entry name" value="phasin"/>
    <property type="match status" value="1"/>
</dbReference>
<dbReference type="OrthoDB" id="5298576at2"/>
<proteinExistence type="predicted"/>
<dbReference type="InterPro" id="IPR010127">
    <property type="entry name" value="Phasin_subfam-1"/>
</dbReference>
<accession>A0A1G7QCG6</accession>
<dbReference type="EMBL" id="FNCJ01000001">
    <property type="protein sequence ID" value="SDF95619.1"/>
    <property type="molecule type" value="Genomic_DNA"/>
</dbReference>
<reference evidence="2 3" key="1">
    <citation type="submission" date="2016-10" db="EMBL/GenBank/DDBJ databases">
        <authorList>
            <person name="de Groot N.N."/>
        </authorList>
    </citation>
    <scope>NUCLEOTIDE SEQUENCE [LARGE SCALE GENOMIC DNA]</scope>
    <source>
        <strain evidence="2 3">LMG 2247</strain>
    </source>
</reference>